<feature type="domain" description="Methyltransferase FkbM" evidence="1">
    <location>
        <begin position="75"/>
        <end position="241"/>
    </location>
</feature>
<organism evidence="2 3">
    <name type="scientific">Massilia suwonensis</name>
    <dbReference type="NCBI Taxonomy" id="648895"/>
    <lineage>
        <taxon>Bacteria</taxon>
        <taxon>Pseudomonadati</taxon>
        <taxon>Pseudomonadota</taxon>
        <taxon>Betaproteobacteria</taxon>
        <taxon>Burkholderiales</taxon>
        <taxon>Oxalobacteraceae</taxon>
        <taxon>Telluria group</taxon>
        <taxon>Massilia</taxon>
    </lineage>
</organism>
<evidence type="ECO:0000259" key="1">
    <source>
        <dbReference type="Pfam" id="PF05050"/>
    </source>
</evidence>
<protein>
    <submittedName>
        <fullName evidence="2">FkbM family methyltransferase</fullName>
    </submittedName>
</protein>
<keyword evidence="2" id="KW-0489">Methyltransferase</keyword>
<proteinExistence type="predicted"/>
<accession>A0ABW0MPF5</accession>
<keyword evidence="2" id="KW-0808">Transferase</keyword>
<dbReference type="InterPro" id="IPR006342">
    <property type="entry name" value="FkbM_mtfrase"/>
</dbReference>
<comment type="caution">
    <text evidence="2">The sequence shown here is derived from an EMBL/GenBank/DDBJ whole genome shotgun (WGS) entry which is preliminary data.</text>
</comment>
<gene>
    <name evidence="2" type="ORF">ACFPQ5_16340</name>
</gene>
<sequence length="268" mass="29521">MNNLPKRRTAFVLASTDHGSMLVNRHDYRMVGSTGYGVGYQLLEKSSFDADEVSFVLQLLESRRRHAGDGLIALDCGANIGVHTIEWARFMHGWGDVLAFEAQERIFYALAGNLTLNNCFNARAIWAAIGAGNGALRVPVPDYLVPSSFGSLELRKNPDTEFIGQDVDYSDAAAQTVQMLSIDAMNLPRLDLIKLDIEGMELEALQGARASIERLKPYLVIEKIKSNEAELMRFVTELGYVVFPLGINLLAVHAADPIAAEIRQIANP</sequence>
<dbReference type="PANTHER" id="PTHR34203">
    <property type="entry name" value="METHYLTRANSFERASE, FKBM FAMILY PROTEIN"/>
    <property type="match status" value="1"/>
</dbReference>
<dbReference type="InterPro" id="IPR052514">
    <property type="entry name" value="SAM-dependent_MTase"/>
</dbReference>
<dbReference type="NCBIfam" id="TIGR01444">
    <property type="entry name" value="fkbM_fam"/>
    <property type="match status" value="1"/>
</dbReference>
<dbReference type="GO" id="GO:0032259">
    <property type="term" value="P:methylation"/>
    <property type="evidence" value="ECO:0007669"/>
    <property type="project" value="UniProtKB-KW"/>
</dbReference>
<dbReference type="EMBL" id="JBHSMR010000013">
    <property type="protein sequence ID" value="MFC5479769.1"/>
    <property type="molecule type" value="Genomic_DNA"/>
</dbReference>
<dbReference type="PANTHER" id="PTHR34203:SF15">
    <property type="entry name" value="SLL1173 PROTEIN"/>
    <property type="match status" value="1"/>
</dbReference>
<dbReference type="Proteomes" id="UP001596101">
    <property type="component" value="Unassembled WGS sequence"/>
</dbReference>
<keyword evidence="3" id="KW-1185">Reference proteome</keyword>
<reference evidence="3" key="1">
    <citation type="journal article" date="2019" name="Int. J. Syst. Evol. Microbiol.">
        <title>The Global Catalogue of Microorganisms (GCM) 10K type strain sequencing project: providing services to taxonomists for standard genome sequencing and annotation.</title>
        <authorList>
            <consortium name="The Broad Institute Genomics Platform"/>
            <consortium name="The Broad Institute Genome Sequencing Center for Infectious Disease"/>
            <person name="Wu L."/>
            <person name="Ma J."/>
        </authorList>
    </citation>
    <scope>NUCLEOTIDE SEQUENCE [LARGE SCALE GENOMIC DNA]</scope>
    <source>
        <strain evidence="3">CCUG 43111</strain>
    </source>
</reference>
<dbReference type="InterPro" id="IPR029063">
    <property type="entry name" value="SAM-dependent_MTases_sf"/>
</dbReference>
<evidence type="ECO:0000313" key="2">
    <source>
        <dbReference type="EMBL" id="MFC5479769.1"/>
    </source>
</evidence>
<dbReference type="Pfam" id="PF05050">
    <property type="entry name" value="Methyltransf_21"/>
    <property type="match status" value="1"/>
</dbReference>
<name>A0ABW0MPF5_9BURK</name>
<evidence type="ECO:0000313" key="3">
    <source>
        <dbReference type="Proteomes" id="UP001596101"/>
    </source>
</evidence>
<dbReference type="RefSeq" id="WP_379757873.1">
    <property type="nucleotide sequence ID" value="NZ_JBHSMR010000013.1"/>
</dbReference>
<dbReference type="GO" id="GO:0008168">
    <property type="term" value="F:methyltransferase activity"/>
    <property type="evidence" value="ECO:0007669"/>
    <property type="project" value="UniProtKB-KW"/>
</dbReference>
<dbReference type="Gene3D" id="3.40.50.150">
    <property type="entry name" value="Vaccinia Virus protein VP39"/>
    <property type="match status" value="1"/>
</dbReference>
<dbReference type="SUPFAM" id="SSF53335">
    <property type="entry name" value="S-adenosyl-L-methionine-dependent methyltransferases"/>
    <property type="match status" value="1"/>
</dbReference>